<dbReference type="CDD" id="cd00397">
    <property type="entry name" value="DNA_BRE_C"/>
    <property type="match status" value="1"/>
</dbReference>
<keyword evidence="4" id="KW-0233">DNA recombination</keyword>
<accession>A0A1K0JFX9</accession>
<sequence length="633" mass="68979">MASASPASRRAVRAGASDAPGAGISDAPELRALRRRGAGQPLNAMRHLGAHHFAFYRGVLEGLDPAELGARYLETGRDRRQARLALAMIEVELLLGVRRLQPREGTRGDDVTPAAQALPDLLTWQTLFAATGRGVSGRQRARQLAAVDAVRPHLTRTPALADAVAGWFAPAVARRLEAAGLATLADLRTCVLARGLRWYCTVSRVGAVTGRHITAWLVAEGAALGAIAPAALVPRRQLAVATRAALRPPAVMIAPLEALMLPLDRDGRHAHNRAAPGAHACIAAQQDLAAIQTWLVTRGTEDGPTWRTYRCHAERLLLWAVFARGKALSDLTVEDCTAYLAFLADPQPAVQWIGRRGVPRYSYDWRPFAGPLAPASLRQSFTVLSGLCAWLVDAQYLRYNPWALVAKPKVARSRIQVSRSFTRTQWAFLQRCAAELPLDDARSARLVFLLRFAYATGLRIAELARATVGDLRYHDLPDDPRGSWELVFTGKGSLEREVHVSHAVIGALHRYLITRSLPPDFRRLHPATPLIGRVKADGKMGALSVGQIHAIFKRFFAQAAARLVDEDGAEASRFASASAHWLRHSFGQHAIAHGVALDVVQSQLGHASLATTSIYVRAEAERRAQEIERPGIF</sequence>
<dbReference type="InterPro" id="IPR010998">
    <property type="entry name" value="Integrase_recombinase_N"/>
</dbReference>
<dbReference type="Gene3D" id="1.10.443.10">
    <property type="entry name" value="Intergrase catalytic core"/>
    <property type="match status" value="1"/>
</dbReference>
<dbReference type="InterPro" id="IPR002104">
    <property type="entry name" value="Integrase_catalytic"/>
</dbReference>
<dbReference type="Pfam" id="PF12482">
    <property type="entry name" value="DUF3701"/>
    <property type="match status" value="1"/>
</dbReference>
<evidence type="ECO:0000259" key="6">
    <source>
        <dbReference type="PROSITE" id="PS51898"/>
    </source>
</evidence>
<organism evidence="7">
    <name type="scientific">Cupriavidus necator</name>
    <name type="common">Alcaligenes eutrophus</name>
    <name type="synonym">Ralstonia eutropha</name>
    <dbReference type="NCBI Taxonomy" id="106590"/>
    <lineage>
        <taxon>Bacteria</taxon>
        <taxon>Pseudomonadati</taxon>
        <taxon>Pseudomonadota</taxon>
        <taxon>Betaproteobacteria</taxon>
        <taxon>Burkholderiales</taxon>
        <taxon>Burkholderiaceae</taxon>
        <taxon>Cupriavidus</taxon>
    </lineage>
</organism>
<reference evidence="7" key="1">
    <citation type="submission" date="2016-09" db="EMBL/GenBank/DDBJ databases">
        <authorList>
            <person name="Capua I."/>
            <person name="De Benedictis P."/>
            <person name="Joannis T."/>
            <person name="Lombin L.H."/>
            <person name="Cattoli G."/>
        </authorList>
    </citation>
    <scope>NUCLEOTIDE SEQUENCE</scope>
    <source>
        <strain evidence="7">B9</strain>
    </source>
</reference>
<dbReference type="PROSITE" id="PS51898">
    <property type="entry name" value="TYR_RECOMBINASE"/>
    <property type="match status" value="1"/>
</dbReference>
<dbReference type="SUPFAM" id="SSF56349">
    <property type="entry name" value="DNA breaking-rejoining enzymes"/>
    <property type="match status" value="1"/>
</dbReference>
<dbReference type="PANTHER" id="PTHR30349:SF41">
    <property type="entry name" value="INTEGRASE_RECOMBINASE PROTEIN MJ0367-RELATED"/>
    <property type="match status" value="1"/>
</dbReference>
<dbReference type="PANTHER" id="PTHR30349">
    <property type="entry name" value="PHAGE INTEGRASE-RELATED"/>
    <property type="match status" value="1"/>
</dbReference>
<dbReference type="InterPro" id="IPR013762">
    <property type="entry name" value="Integrase-like_cat_sf"/>
</dbReference>
<evidence type="ECO:0000256" key="3">
    <source>
        <dbReference type="ARBA" id="ARBA00023125"/>
    </source>
</evidence>
<feature type="region of interest" description="Disordered" evidence="5">
    <location>
        <begin position="1"/>
        <end position="28"/>
    </location>
</feature>
<proteinExistence type="inferred from homology"/>
<dbReference type="Pfam" id="PF00589">
    <property type="entry name" value="Phage_integrase"/>
    <property type="match status" value="1"/>
</dbReference>
<comment type="similarity">
    <text evidence="1">Belongs to the 'phage' integrase family.</text>
</comment>
<gene>
    <name evidence="7" type="ORF">CNECB9_3480003</name>
</gene>
<dbReference type="Gene3D" id="1.10.150.130">
    <property type="match status" value="1"/>
</dbReference>
<evidence type="ECO:0000256" key="4">
    <source>
        <dbReference type="ARBA" id="ARBA00023172"/>
    </source>
</evidence>
<protein>
    <submittedName>
        <fullName evidence="7">Integrase family protein</fullName>
    </submittedName>
</protein>
<keyword evidence="2" id="KW-0229">DNA integration</keyword>
<evidence type="ECO:0000256" key="5">
    <source>
        <dbReference type="SAM" id="MobiDB-lite"/>
    </source>
</evidence>
<dbReference type="GO" id="GO:0006310">
    <property type="term" value="P:DNA recombination"/>
    <property type="evidence" value="ECO:0007669"/>
    <property type="project" value="UniProtKB-KW"/>
</dbReference>
<dbReference type="RefSeq" id="WP_340526565.1">
    <property type="nucleotide sequence ID" value="NZ_FMSH01000277.1"/>
</dbReference>
<dbReference type="AlphaFoldDB" id="A0A1K0JFX9"/>
<feature type="compositionally biased region" description="Low complexity" evidence="5">
    <location>
        <begin position="1"/>
        <end position="19"/>
    </location>
</feature>
<dbReference type="GO" id="GO:0003677">
    <property type="term" value="F:DNA binding"/>
    <property type="evidence" value="ECO:0007669"/>
    <property type="project" value="UniProtKB-KW"/>
</dbReference>
<dbReference type="GO" id="GO:0015074">
    <property type="term" value="P:DNA integration"/>
    <property type="evidence" value="ECO:0007669"/>
    <property type="project" value="UniProtKB-KW"/>
</dbReference>
<keyword evidence="3" id="KW-0238">DNA-binding</keyword>
<feature type="domain" description="Tyr recombinase" evidence="6">
    <location>
        <begin position="416"/>
        <end position="629"/>
    </location>
</feature>
<dbReference type="EMBL" id="FMSH01000277">
    <property type="protein sequence ID" value="SCU76846.1"/>
    <property type="molecule type" value="Genomic_DNA"/>
</dbReference>
<dbReference type="InterPro" id="IPR022169">
    <property type="entry name" value="DUF3701"/>
</dbReference>
<evidence type="ECO:0000313" key="7">
    <source>
        <dbReference type="EMBL" id="SCU76846.1"/>
    </source>
</evidence>
<dbReference type="InterPro" id="IPR011010">
    <property type="entry name" value="DNA_brk_join_enz"/>
</dbReference>
<name>A0A1K0JFX9_CUPNE</name>
<dbReference type="InterPro" id="IPR050090">
    <property type="entry name" value="Tyrosine_recombinase_XerCD"/>
</dbReference>
<evidence type="ECO:0000256" key="1">
    <source>
        <dbReference type="ARBA" id="ARBA00008857"/>
    </source>
</evidence>
<evidence type="ECO:0000256" key="2">
    <source>
        <dbReference type="ARBA" id="ARBA00022908"/>
    </source>
</evidence>